<dbReference type="SMART" id="SM00633">
    <property type="entry name" value="Glyco_10"/>
    <property type="match status" value="1"/>
</dbReference>
<evidence type="ECO:0000256" key="3">
    <source>
        <dbReference type="ARBA" id="ARBA00022651"/>
    </source>
</evidence>
<feature type="domain" description="GH10" evidence="10">
    <location>
        <begin position="59"/>
        <end position="391"/>
    </location>
</feature>
<comment type="caution">
    <text evidence="11">The sequence shown here is derived from an EMBL/GenBank/DDBJ whole genome shotgun (WGS) entry which is preliminary data.</text>
</comment>
<sequence length="405" mass="44114">MTEQSARRRHQLGITLRTPFRVGAVLAVLTTAGAATLVAAPGPVAAETARQAQTTRPPKDSLGALGSRIGLRIGNAVNDDKLTTDATYTAILAGQFTTVTAENAMKWEVVEPSRGVNDFAAADRLVTFAAAHRQLVRGHTLLWHNQIPGWLTSGVTDGSISRSELRTILKRHVTTEVTHFKGKIWQWDVANEFFTDSTPSTINPNDFWVANLGEGIIADVFRWARAADPRALLFYNDYNIAGEDGTNAKADAVHAWAKGLKRQGVPIDGIGDQGHLDTQYPFPTTMTANLRRYEAAGFKVAITEADVRTFVDNATDQNPTDALALMAQPYEFSQMLKACLAVRACISFTVWGVNDRDSWIPGFFTDPLQGYATLHDVHLQPKPAFTTLQQDLTLAAGGAPRRTSA</sequence>
<dbReference type="InterPro" id="IPR017853">
    <property type="entry name" value="GH"/>
</dbReference>
<gene>
    <name evidence="11" type="primary">xynA_2</name>
    <name evidence="11" type="ORF">Ahu01nite_061260</name>
</gene>
<dbReference type="Gene3D" id="3.20.20.80">
    <property type="entry name" value="Glycosidases"/>
    <property type="match status" value="1"/>
</dbReference>
<dbReference type="Pfam" id="PF00331">
    <property type="entry name" value="Glyco_hydro_10"/>
    <property type="match status" value="1"/>
</dbReference>
<keyword evidence="5 9" id="KW-0378">Hydrolase</keyword>
<dbReference type="EC" id="3.2.1.8" evidence="9"/>
<protein>
    <recommendedName>
        <fullName evidence="9">Beta-xylanase</fullName>
        <ecNumber evidence="9">3.2.1.8</ecNumber>
    </recommendedName>
</protein>
<keyword evidence="8 9" id="KW-0624">Polysaccharide degradation</keyword>
<accession>A0ABQ3ZWS7</accession>
<proteinExistence type="inferred from homology"/>
<name>A0ABQ3ZWS7_9ACTN</name>
<keyword evidence="12" id="KW-1185">Reference proteome</keyword>
<dbReference type="InterPro" id="IPR044846">
    <property type="entry name" value="GH10"/>
</dbReference>
<evidence type="ECO:0000256" key="4">
    <source>
        <dbReference type="ARBA" id="ARBA00022729"/>
    </source>
</evidence>
<evidence type="ECO:0000256" key="7">
    <source>
        <dbReference type="ARBA" id="ARBA00023295"/>
    </source>
</evidence>
<dbReference type="PROSITE" id="PS51760">
    <property type="entry name" value="GH10_2"/>
    <property type="match status" value="1"/>
</dbReference>
<dbReference type="SUPFAM" id="SSF51445">
    <property type="entry name" value="(Trans)glycosidases"/>
    <property type="match status" value="1"/>
</dbReference>
<evidence type="ECO:0000256" key="5">
    <source>
        <dbReference type="ARBA" id="ARBA00022801"/>
    </source>
</evidence>
<evidence type="ECO:0000256" key="2">
    <source>
        <dbReference type="ARBA" id="ARBA00007495"/>
    </source>
</evidence>
<evidence type="ECO:0000256" key="8">
    <source>
        <dbReference type="ARBA" id="ARBA00023326"/>
    </source>
</evidence>
<dbReference type="PRINTS" id="PR00134">
    <property type="entry name" value="GLHYDRLASE10"/>
</dbReference>
<dbReference type="Proteomes" id="UP000603200">
    <property type="component" value="Unassembled WGS sequence"/>
</dbReference>
<evidence type="ECO:0000256" key="1">
    <source>
        <dbReference type="ARBA" id="ARBA00000681"/>
    </source>
</evidence>
<reference evidence="11 12" key="1">
    <citation type="submission" date="2021-01" db="EMBL/GenBank/DDBJ databases">
        <title>Whole genome shotgun sequence of Actinoplanes humidus NBRC 14915.</title>
        <authorList>
            <person name="Komaki H."/>
            <person name="Tamura T."/>
        </authorList>
    </citation>
    <scope>NUCLEOTIDE SEQUENCE [LARGE SCALE GENOMIC DNA]</scope>
    <source>
        <strain evidence="11 12">NBRC 14915</strain>
    </source>
</reference>
<dbReference type="PANTHER" id="PTHR31490:SF88">
    <property type="entry name" value="BETA-XYLANASE"/>
    <property type="match status" value="1"/>
</dbReference>
<dbReference type="EMBL" id="BOMN01000087">
    <property type="protein sequence ID" value="GIE23024.1"/>
    <property type="molecule type" value="Genomic_DNA"/>
</dbReference>
<organism evidence="11 12">
    <name type="scientific">Winogradskya humida</name>
    <dbReference type="NCBI Taxonomy" id="113566"/>
    <lineage>
        <taxon>Bacteria</taxon>
        <taxon>Bacillati</taxon>
        <taxon>Actinomycetota</taxon>
        <taxon>Actinomycetes</taxon>
        <taxon>Micromonosporales</taxon>
        <taxon>Micromonosporaceae</taxon>
        <taxon>Winogradskya</taxon>
    </lineage>
</organism>
<dbReference type="InterPro" id="IPR001000">
    <property type="entry name" value="GH10_dom"/>
</dbReference>
<evidence type="ECO:0000259" key="10">
    <source>
        <dbReference type="PROSITE" id="PS51760"/>
    </source>
</evidence>
<comment type="similarity">
    <text evidence="2 9">Belongs to the glycosyl hydrolase 10 (cellulase F) family.</text>
</comment>
<evidence type="ECO:0000256" key="6">
    <source>
        <dbReference type="ARBA" id="ARBA00023277"/>
    </source>
</evidence>
<keyword evidence="3" id="KW-0858">Xylan degradation</keyword>
<dbReference type="PANTHER" id="PTHR31490">
    <property type="entry name" value="GLYCOSYL HYDROLASE"/>
    <property type="match status" value="1"/>
</dbReference>
<keyword evidence="6 9" id="KW-0119">Carbohydrate metabolism</keyword>
<evidence type="ECO:0000313" key="12">
    <source>
        <dbReference type="Proteomes" id="UP000603200"/>
    </source>
</evidence>
<keyword evidence="7 9" id="KW-0326">Glycosidase</keyword>
<comment type="catalytic activity">
    <reaction evidence="1 9">
        <text>Endohydrolysis of (1-&gt;4)-beta-D-xylosidic linkages in xylans.</text>
        <dbReference type="EC" id="3.2.1.8"/>
    </reaction>
</comment>
<evidence type="ECO:0000256" key="9">
    <source>
        <dbReference type="RuleBase" id="RU361174"/>
    </source>
</evidence>
<evidence type="ECO:0000313" key="11">
    <source>
        <dbReference type="EMBL" id="GIE23024.1"/>
    </source>
</evidence>
<keyword evidence="4" id="KW-0732">Signal</keyword>